<organism evidence="2 3">
    <name type="scientific">Adhaeribacter arboris</name>
    <dbReference type="NCBI Taxonomy" id="2072846"/>
    <lineage>
        <taxon>Bacteria</taxon>
        <taxon>Pseudomonadati</taxon>
        <taxon>Bacteroidota</taxon>
        <taxon>Cytophagia</taxon>
        <taxon>Cytophagales</taxon>
        <taxon>Hymenobacteraceae</taxon>
        <taxon>Adhaeribacter</taxon>
    </lineage>
</organism>
<sequence length="162" mass="18515">MVRSKYRIVTAVILIIMIIAGPILTILSFVAFKLFYNDPKQILILVLPVLAVTTILSAIYHLKFKWDIIEIRSQIIKIKKVFGLGRELNYNLNALKITPSYESVKVGTGEIILIETNGKRISELSDFSYANFQSLRETLKEKVPFAPYSKTNLFERMKLAMS</sequence>
<evidence type="ECO:0000313" key="2">
    <source>
        <dbReference type="EMBL" id="PSR55403.1"/>
    </source>
</evidence>
<accession>A0A2T2YIR4</accession>
<name>A0A2T2YIR4_9BACT</name>
<keyword evidence="3" id="KW-1185">Reference proteome</keyword>
<dbReference type="AlphaFoldDB" id="A0A2T2YIR4"/>
<protein>
    <recommendedName>
        <fullName evidence="4">DUF304 domain-containing protein</fullName>
    </recommendedName>
</protein>
<feature type="transmembrane region" description="Helical" evidence="1">
    <location>
        <begin position="12"/>
        <end position="36"/>
    </location>
</feature>
<keyword evidence="1" id="KW-0812">Transmembrane</keyword>
<evidence type="ECO:0000256" key="1">
    <source>
        <dbReference type="SAM" id="Phobius"/>
    </source>
</evidence>
<feature type="transmembrane region" description="Helical" evidence="1">
    <location>
        <begin position="42"/>
        <end position="62"/>
    </location>
</feature>
<reference evidence="2 3" key="1">
    <citation type="submission" date="2018-03" db="EMBL/GenBank/DDBJ databases">
        <title>Adhaeribacter sp. HMF7605 Genome sequencing and assembly.</title>
        <authorList>
            <person name="Kang H."/>
            <person name="Kang J."/>
            <person name="Cha I."/>
            <person name="Kim H."/>
            <person name="Joh K."/>
        </authorList>
    </citation>
    <scope>NUCLEOTIDE SEQUENCE [LARGE SCALE GENOMIC DNA]</scope>
    <source>
        <strain evidence="2 3">HMF7605</strain>
    </source>
</reference>
<proteinExistence type="predicted"/>
<dbReference type="EMBL" id="PYFT01000001">
    <property type="protein sequence ID" value="PSR55403.1"/>
    <property type="molecule type" value="Genomic_DNA"/>
</dbReference>
<dbReference type="Proteomes" id="UP000240357">
    <property type="component" value="Unassembled WGS sequence"/>
</dbReference>
<keyword evidence="1" id="KW-1133">Transmembrane helix</keyword>
<keyword evidence="1" id="KW-0472">Membrane</keyword>
<comment type="caution">
    <text evidence="2">The sequence shown here is derived from an EMBL/GenBank/DDBJ whole genome shotgun (WGS) entry which is preliminary data.</text>
</comment>
<evidence type="ECO:0008006" key="4">
    <source>
        <dbReference type="Google" id="ProtNLM"/>
    </source>
</evidence>
<evidence type="ECO:0000313" key="3">
    <source>
        <dbReference type="Proteomes" id="UP000240357"/>
    </source>
</evidence>
<gene>
    <name evidence="2" type="ORF">AHMF7605_18775</name>
</gene>